<dbReference type="AlphaFoldDB" id="A0A919YL96"/>
<evidence type="ECO:0000313" key="2">
    <source>
        <dbReference type="Proteomes" id="UP000683139"/>
    </source>
</evidence>
<proteinExistence type="predicted"/>
<gene>
    <name evidence="1" type="ORF">J40TS1_16000</name>
</gene>
<sequence length="58" mass="7007">MRSEDQVKSKLYELRQLMQNSQDEMRLATVQAQIEMLEWTLHNPTEIYHIEDLEQLDS</sequence>
<evidence type="ECO:0000313" key="1">
    <source>
        <dbReference type="EMBL" id="GIP15958.1"/>
    </source>
</evidence>
<keyword evidence="2" id="KW-1185">Reference proteome</keyword>
<reference evidence="1" key="1">
    <citation type="submission" date="2021-03" db="EMBL/GenBank/DDBJ databases">
        <title>Antimicrobial resistance genes in bacteria isolated from Japanese honey, and their potential for conferring macrolide and lincosamide resistance in the American foulbrood pathogen Paenibacillus larvae.</title>
        <authorList>
            <person name="Okamoto M."/>
            <person name="Kumagai M."/>
            <person name="Kanamori H."/>
            <person name="Takamatsu D."/>
        </authorList>
    </citation>
    <scope>NUCLEOTIDE SEQUENCE</scope>
    <source>
        <strain evidence="1">J40TS1</strain>
    </source>
</reference>
<dbReference type="EMBL" id="BOSE01000002">
    <property type="protein sequence ID" value="GIP15958.1"/>
    <property type="molecule type" value="Genomic_DNA"/>
</dbReference>
<comment type="caution">
    <text evidence="1">The sequence shown here is derived from an EMBL/GenBank/DDBJ whole genome shotgun (WGS) entry which is preliminary data.</text>
</comment>
<name>A0A919YL96_9BACL</name>
<accession>A0A919YL96</accession>
<dbReference type="RefSeq" id="WP_213514215.1">
    <property type="nucleotide sequence ID" value="NZ_BOSE01000002.1"/>
</dbReference>
<dbReference type="Proteomes" id="UP000683139">
    <property type="component" value="Unassembled WGS sequence"/>
</dbReference>
<protein>
    <submittedName>
        <fullName evidence="1">Uncharacterized protein</fullName>
    </submittedName>
</protein>
<organism evidence="1 2">
    <name type="scientific">Paenibacillus montaniterrae</name>
    <dbReference type="NCBI Taxonomy" id="429341"/>
    <lineage>
        <taxon>Bacteria</taxon>
        <taxon>Bacillati</taxon>
        <taxon>Bacillota</taxon>
        <taxon>Bacilli</taxon>
        <taxon>Bacillales</taxon>
        <taxon>Paenibacillaceae</taxon>
        <taxon>Paenibacillus</taxon>
    </lineage>
</organism>